<accession>A0A0B1STW0</accession>
<gene>
    <name evidence="2" type="ORF">OESDEN_13273</name>
</gene>
<dbReference type="OrthoDB" id="5843400at2759"/>
<dbReference type="EMBL" id="KN558944">
    <property type="protein sequence ID" value="KHJ86962.1"/>
    <property type="molecule type" value="Genomic_DNA"/>
</dbReference>
<evidence type="ECO:0000313" key="3">
    <source>
        <dbReference type="Proteomes" id="UP000053660"/>
    </source>
</evidence>
<keyword evidence="3" id="KW-1185">Reference proteome</keyword>
<dbReference type="AlphaFoldDB" id="A0A0B1STW0"/>
<name>A0A0B1STW0_OESDE</name>
<sequence>MAEWDRKLESMRASVLGMSRVEMIERLNAHKMNSTRGRKPRGKKSDESAQAMVQSDYAQMHYNYEMMGSFPQL</sequence>
<protein>
    <submittedName>
        <fullName evidence="2">Uncharacterized protein</fullName>
    </submittedName>
</protein>
<evidence type="ECO:0000313" key="2">
    <source>
        <dbReference type="EMBL" id="KHJ86962.1"/>
    </source>
</evidence>
<reference evidence="2 3" key="1">
    <citation type="submission" date="2014-03" db="EMBL/GenBank/DDBJ databases">
        <title>Draft genome of the hookworm Oesophagostomum dentatum.</title>
        <authorList>
            <person name="Mitreva M."/>
        </authorList>
    </citation>
    <scope>NUCLEOTIDE SEQUENCE [LARGE SCALE GENOMIC DNA]</scope>
    <source>
        <strain evidence="2 3">OD-Hann</strain>
    </source>
</reference>
<organism evidence="2 3">
    <name type="scientific">Oesophagostomum dentatum</name>
    <name type="common">Nodular worm</name>
    <dbReference type="NCBI Taxonomy" id="61180"/>
    <lineage>
        <taxon>Eukaryota</taxon>
        <taxon>Metazoa</taxon>
        <taxon>Ecdysozoa</taxon>
        <taxon>Nematoda</taxon>
        <taxon>Chromadorea</taxon>
        <taxon>Rhabditida</taxon>
        <taxon>Rhabditina</taxon>
        <taxon>Rhabditomorpha</taxon>
        <taxon>Strongyloidea</taxon>
        <taxon>Strongylidae</taxon>
        <taxon>Oesophagostomum</taxon>
    </lineage>
</organism>
<feature type="region of interest" description="Disordered" evidence="1">
    <location>
        <begin position="28"/>
        <end position="49"/>
    </location>
</feature>
<evidence type="ECO:0000256" key="1">
    <source>
        <dbReference type="SAM" id="MobiDB-lite"/>
    </source>
</evidence>
<proteinExistence type="predicted"/>
<dbReference type="Proteomes" id="UP000053660">
    <property type="component" value="Unassembled WGS sequence"/>
</dbReference>